<name>A0A1H0F2Q0_9BACT</name>
<dbReference type="InterPro" id="IPR000836">
    <property type="entry name" value="PRTase_dom"/>
</dbReference>
<dbReference type="STRING" id="206665.SAMN04488516_11050"/>
<dbReference type="AlphaFoldDB" id="A0A1H0F2Q0"/>
<dbReference type="EMBL" id="FNIN01000010">
    <property type="protein sequence ID" value="SDN88947.1"/>
    <property type="molecule type" value="Genomic_DNA"/>
</dbReference>
<dbReference type="CDD" id="cd06223">
    <property type="entry name" value="PRTases_typeI"/>
    <property type="match status" value="1"/>
</dbReference>
<gene>
    <name evidence="2" type="ORF">SAMN04488516_11050</name>
</gene>
<reference evidence="2 3" key="1">
    <citation type="submission" date="2016-10" db="EMBL/GenBank/DDBJ databases">
        <authorList>
            <person name="de Groot N.N."/>
        </authorList>
    </citation>
    <scope>NUCLEOTIDE SEQUENCE [LARGE SCALE GENOMIC DNA]</scope>
    <source>
        <strain evidence="2 3">DSM 15269</strain>
    </source>
</reference>
<protein>
    <submittedName>
        <fullName evidence="2">ComF family protein</fullName>
    </submittedName>
</protein>
<proteinExistence type="inferred from homology"/>
<accession>A0A1H0F2Q0</accession>
<evidence type="ECO:0000256" key="1">
    <source>
        <dbReference type="ARBA" id="ARBA00008007"/>
    </source>
</evidence>
<dbReference type="PANTHER" id="PTHR47505:SF1">
    <property type="entry name" value="DNA UTILIZATION PROTEIN YHGH"/>
    <property type="match status" value="1"/>
</dbReference>
<evidence type="ECO:0000313" key="2">
    <source>
        <dbReference type="EMBL" id="SDN88947.1"/>
    </source>
</evidence>
<dbReference type="PANTHER" id="PTHR47505">
    <property type="entry name" value="DNA UTILIZATION PROTEIN YHGH"/>
    <property type="match status" value="1"/>
</dbReference>
<evidence type="ECO:0000313" key="3">
    <source>
        <dbReference type="Proteomes" id="UP000199602"/>
    </source>
</evidence>
<organism evidence="2 3">
    <name type="scientific">Desulfonauticus submarinus</name>
    <dbReference type="NCBI Taxonomy" id="206665"/>
    <lineage>
        <taxon>Bacteria</taxon>
        <taxon>Pseudomonadati</taxon>
        <taxon>Thermodesulfobacteriota</taxon>
        <taxon>Desulfovibrionia</taxon>
        <taxon>Desulfovibrionales</taxon>
        <taxon>Desulfonauticaceae</taxon>
        <taxon>Desulfonauticus</taxon>
    </lineage>
</organism>
<dbReference type="SUPFAM" id="SSF53271">
    <property type="entry name" value="PRTase-like"/>
    <property type="match status" value="1"/>
</dbReference>
<dbReference type="Proteomes" id="UP000199602">
    <property type="component" value="Unassembled WGS sequence"/>
</dbReference>
<dbReference type="Gene3D" id="3.40.50.2020">
    <property type="match status" value="1"/>
</dbReference>
<dbReference type="InterPro" id="IPR029057">
    <property type="entry name" value="PRTase-like"/>
</dbReference>
<dbReference type="InterPro" id="IPR051910">
    <property type="entry name" value="ComF/GntX_DNA_util-trans"/>
</dbReference>
<sequence>MCGEKYVLDTSHVCSSCLKHPPPWTKFGFGVFLTDIYQKIIYDFKFQKKMEMLNFLVDILENAFFEFSFLKPDIVMCIPMSKNELRARGFNQSLELAKGLCKRLHFTLKRNLLLKIKDTLPQRELDRKERKLNVKGCFAVKQDLQGKSVLLIDDIYTTGATCFEASKVLKQKGARTIQVLVLARTLKK</sequence>
<keyword evidence="3" id="KW-1185">Reference proteome</keyword>
<comment type="similarity">
    <text evidence="1">Belongs to the ComF/GntX family.</text>
</comment>